<dbReference type="AlphaFoldDB" id="A0A8R7V5S2"/>
<evidence type="ECO:0000256" key="1">
    <source>
        <dbReference type="SAM" id="MobiDB-lite"/>
    </source>
</evidence>
<reference evidence="2" key="3">
    <citation type="submission" date="2022-06" db="UniProtKB">
        <authorList>
            <consortium name="EnsemblPlants"/>
        </authorList>
    </citation>
    <scope>IDENTIFICATION</scope>
</reference>
<accession>A0A8R7V5S2</accession>
<dbReference type="EnsemblPlants" id="TuG1812G0700002185.01.T01">
    <property type="protein sequence ID" value="TuG1812G0700002185.01.T01.cds461346"/>
    <property type="gene ID" value="TuG1812G0700002185.01"/>
</dbReference>
<dbReference type="Gramene" id="TuG1812G0700002185.01.T01">
    <property type="protein sequence ID" value="TuG1812G0700002185.01.T01.cds461346"/>
    <property type="gene ID" value="TuG1812G0700002185.01"/>
</dbReference>
<evidence type="ECO:0000313" key="2">
    <source>
        <dbReference type="EnsemblPlants" id="TuG1812G0700002185.01.T01.cds461346"/>
    </source>
</evidence>
<dbReference type="Proteomes" id="UP000015106">
    <property type="component" value="Chromosome 7"/>
</dbReference>
<proteinExistence type="predicted"/>
<dbReference type="EnsemblPlants" id="TuG1812G0700002185.01.T02">
    <property type="protein sequence ID" value="TuG1812G0700002185.01.T02.cds461344"/>
    <property type="gene ID" value="TuG1812G0700002185.01"/>
</dbReference>
<feature type="compositionally biased region" description="Polar residues" evidence="1">
    <location>
        <begin position="93"/>
        <end position="114"/>
    </location>
</feature>
<protein>
    <submittedName>
        <fullName evidence="2">Uncharacterized protein</fullName>
    </submittedName>
</protein>
<name>A0A8R7V5S2_TRIUA</name>
<reference evidence="3" key="1">
    <citation type="journal article" date="2013" name="Nature">
        <title>Draft genome of the wheat A-genome progenitor Triticum urartu.</title>
        <authorList>
            <person name="Ling H.Q."/>
            <person name="Zhao S."/>
            <person name="Liu D."/>
            <person name="Wang J."/>
            <person name="Sun H."/>
            <person name="Zhang C."/>
            <person name="Fan H."/>
            <person name="Li D."/>
            <person name="Dong L."/>
            <person name="Tao Y."/>
            <person name="Gao C."/>
            <person name="Wu H."/>
            <person name="Li Y."/>
            <person name="Cui Y."/>
            <person name="Guo X."/>
            <person name="Zheng S."/>
            <person name="Wang B."/>
            <person name="Yu K."/>
            <person name="Liang Q."/>
            <person name="Yang W."/>
            <person name="Lou X."/>
            <person name="Chen J."/>
            <person name="Feng M."/>
            <person name="Jian J."/>
            <person name="Zhang X."/>
            <person name="Luo G."/>
            <person name="Jiang Y."/>
            <person name="Liu J."/>
            <person name="Wang Z."/>
            <person name="Sha Y."/>
            <person name="Zhang B."/>
            <person name="Wu H."/>
            <person name="Tang D."/>
            <person name="Shen Q."/>
            <person name="Xue P."/>
            <person name="Zou S."/>
            <person name="Wang X."/>
            <person name="Liu X."/>
            <person name="Wang F."/>
            <person name="Yang Y."/>
            <person name="An X."/>
            <person name="Dong Z."/>
            <person name="Zhang K."/>
            <person name="Zhang X."/>
            <person name="Luo M.C."/>
            <person name="Dvorak J."/>
            <person name="Tong Y."/>
            <person name="Wang J."/>
            <person name="Yang H."/>
            <person name="Li Z."/>
            <person name="Wang D."/>
            <person name="Zhang A."/>
            <person name="Wang J."/>
        </authorList>
    </citation>
    <scope>NUCLEOTIDE SEQUENCE</scope>
    <source>
        <strain evidence="3">cv. G1812</strain>
    </source>
</reference>
<sequence length="128" mass="14277">METAYHHRADQKSSSMLKTCWVAAPPLRLDMTDAFWYSPTRFSKKLVLPCSEMSSIQSNGLVALYSFLQPSAMSRRSATNSMYWLMRSPFMPTSAQGSASQTNSLSMSTASDTISKTRDSSSLPRRMS</sequence>
<evidence type="ECO:0000313" key="3">
    <source>
        <dbReference type="Proteomes" id="UP000015106"/>
    </source>
</evidence>
<keyword evidence="3" id="KW-1185">Reference proteome</keyword>
<dbReference type="Gramene" id="TuG1812G0700002185.01.T02">
    <property type="protein sequence ID" value="TuG1812G0700002185.01.T02.cds461344"/>
    <property type="gene ID" value="TuG1812G0700002185.01"/>
</dbReference>
<feature type="region of interest" description="Disordered" evidence="1">
    <location>
        <begin position="93"/>
        <end position="128"/>
    </location>
</feature>
<reference evidence="2" key="2">
    <citation type="submission" date="2018-03" db="EMBL/GenBank/DDBJ databases">
        <title>The Triticum urartu genome reveals the dynamic nature of wheat genome evolution.</title>
        <authorList>
            <person name="Ling H."/>
            <person name="Ma B."/>
            <person name="Shi X."/>
            <person name="Liu H."/>
            <person name="Dong L."/>
            <person name="Sun H."/>
            <person name="Cao Y."/>
            <person name="Gao Q."/>
            <person name="Zheng S."/>
            <person name="Li Y."/>
            <person name="Yu Y."/>
            <person name="Du H."/>
            <person name="Qi M."/>
            <person name="Li Y."/>
            <person name="Yu H."/>
            <person name="Cui Y."/>
            <person name="Wang N."/>
            <person name="Chen C."/>
            <person name="Wu H."/>
            <person name="Zhao Y."/>
            <person name="Zhang J."/>
            <person name="Li Y."/>
            <person name="Zhou W."/>
            <person name="Zhang B."/>
            <person name="Hu W."/>
            <person name="Eijk M."/>
            <person name="Tang J."/>
            <person name="Witsenboer H."/>
            <person name="Zhao S."/>
            <person name="Li Z."/>
            <person name="Zhang A."/>
            <person name="Wang D."/>
            <person name="Liang C."/>
        </authorList>
    </citation>
    <scope>NUCLEOTIDE SEQUENCE [LARGE SCALE GENOMIC DNA]</scope>
    <source>
        <strain evidence="2">cv. G1812</strain>
    </source>
</reference>
<organism evidence="2 3">
    <name type="scientific">Triticum urartu</name>
    <name type="common">Red wild einkorn</name>
    <name type="synonym">Crithodium urartu</name>
    <dbReference type="NCBI Taxonomy" id="4572"/>
    <lineage>
        <taxon>Eukaryota</taxon>
        <taxon>Viridiplantae</taxon>
        <taxon>Streptophyta</taxon>
        <taxon>Embryophyta</taxon>
        <taxon>Tracheophyta</taxon>
        <taxon>Spermatophyta</taxon>
        <taxon>Magnoliopsida</taxon>
        <taxon>Liliopsida</taxon>
        <taxon>Poales</taxon>
        <taxon>Poaceae</taxon>
        <taxon>BOP clade</taxon>
        <taxon>Pooideae</taxon>
        <taxon>Triticodae</taxon>
        <taxon>Triticeae</taxon>
        <taxon>Triticinae</taxon>
        <taxon>Triticum</taxon>
    </lineage>
</organism>